<comment type="subcellular location">
    <subcellularLocation>
        <location evidence="6">Cell membrane</location>
        <topology evidence="6">Multi-pass membrane protein</topology>
    </subcellularLocation>
    <subcellularLocation>
        <location evidence="1">Membrane</location>
    </subcellularLocation>
</comment>
<evidence type="ECO:0000256" key="5">
    <source>
        <dbReference type="ARBA" id="ARBA00023136"/>
    </source>
</evidence>
<dbReference type="RefSeq" id="WP_345731541.1">
    <property type="nucleotide sequence ID" value="NZ_BAAAYN010000043.1"/>
</dbReference>
<organism evidence="7 8">
    <name type="scientific">Cryptosporangium minutisporangium</name>
    <dbReference type="NCBI Taxonomy" id="113569"/>
    <lineage>
        <taxon>Bacteria</taxon>
        <taxon>Bacillati</taxon>
        <taxon>Actinomycetota</taxon>
        <taxon>Actinomycetes</taxon>
        <taxon>Cryptosporangiales</taxon>
        <taxon>Cryptosporangiaceae</taxon>
        <taxon>Cryptosporangium</taxon>
    </lineage>
</organism>
<dbReference type="PANTHER" id="PTHR23427:SF2">
    <property type="entry name" value="SURFEIT LOCUS PROTEIN 1"/>
    <property type="match status" value="1"/>
</dbReference>
<evidence type="ECO:0000256" key="1">
    <source>
        <dbReference type="ARBA" id="ARBA00004370"/>
    </source>
</evidence>
<keyword evidence="6" id="KW-1003">Cell membrane</keyword>
<gene>
    <name evidence="7" type="ORF">GCM10020369_59290</name>
</gene>
<dbReference type="CDD" id="cd06662">
    <property type="entry name" value="SURF1"/>
    <property type="match status" value="1"/>
</dbReference>
<evidence type="ECO:0000256" key="2">
    <source>
        <dbReference type="ARBA" id="ARBA00007165"/>
    </source>
</evidence>
<reference evidence="8" key="1">
    <citation type="journal article" date="2019" name="Int. J. Syst. Evol. Microbiol.">
        <title>The Global Catalogue of Microorganisms (GCM) 10K type strain sequencing project: providing services to taxonomists for standard genome sequencing and annotation.</title>
        <authorList>
            <consortium name="The Broad Institute Genomics Platform"/>
            <consortium name="The Broad Institute Genome Sequencing Center for Infectious Disease"/>
            <person name="Wu L."/>
            <person name="Ma J."/>
        </authorList>
    </citation>
    <scope>NUCLEOTIDE SEQUENCE [LARGE SCALE GENOMIC DNA]</scope>
    <source>
        <strain evidence="8">JCM 9458</strain>
    </source>
</reference>
<evidence type="ECO:0000313" key="8">
    <source>
        <dbReference type="Proteomes" id="UP001501676"/>
    </source>
</evidence>
<evidence type="ECO:0000256" key="4">
    <source>
        <dbReference type="ARBA" id="ARBA00022989"/>
    </source>
</evidence>
<comment type="caution">
    <text evidence="6">Lacks conserved residue(s) required for the propagation of feature annotation.</text>
</comment>
<dbReference type="InterPro" id="IPR045214">
    <property type="entry name" value="Surf1/Surf4"/>
</dbReference>
<keyword evidence="5 6" id="KW-0472">Membrane</keyword>
<keyword evidence="8" id="KW-1185">Reference proteome</keyword>
<evidence type="ECO:0000256" key="3">
    <source>
        <dbReference type="ARBA" id="ARBA00022692"/>
    </source>
</evidence>
<comment type="caution">
    <text evidence="7">The sequence shown here is derived from an EMBL/GenBank/DDBJ whole genome shotgun (WGS) entry which is preliminary data.</text>
</comment>
<name>A0ABP6T768_9ACTN</name>
<feature type="transmembrane region" description="Helical" evidence="6">
    <location>
        <begin position="220"/>
        <end position="240"/>
    </location>
</feature>
<protein>
    <recommendedName>
        <fullName evidence="6">SURF1-like protein</fullName>
    </recommendedName>
</protein>
<dbReference type="Proteomes" id="UP001501676">
    <property type="component" value="Unassembled WGS sequence"/>
</dbReference>
<keyword evidence="3 6" id="KW-0812">Transmembrane</keyword>
<keyword evidence="4 6" id="KW-1133">Transmembrane helix</keyword>
<evidence type="ECO:0000313" key="7">
    <source>
        <dbReference type="EMBL" id="GAA3393504.1"/>
    </source>
</evidence>
<dbReference type="InterPro" id="IPR002994">
    <property type="entry name" value="Surf1/Shy1"/>
</dbReference>
<accession>A0ABP6T768</accession>
<proteinExistence type="inferred from homology"/>
<dbReference type="Pfam" id="PF02104">
    <property type="entry name" value="SURF1"/>
    <property type="match status" value="1"/>
</dbReference>
<evidence type="ECO:0000256" key="6">
    <source>
        <dbReference type="RuleBase" id="RU363076"/>
    </source>
</evidence>
<dbReference type="PROSITE" id="PS50895">
    <property type="entry name" value="SURF1"/>
    <property type="match status" value="1"/>
</dbReference>
<dbReference type="EMBL" id="BAAAYN010000043">
    <property type="protein sequence ID" value="GAA3393504.1"/>
    <property type="molecule type" value="Genomic_DNA"/>
</dbReference>
<comment type="similarity">
    <text evidence="2 6">Belongs to the SURF1 family.</text>
</comment>
<dbReference type="PANTHER" id="PTHR23427">
    <property type="entry name" value="SURFEIT LOCUS PROTEIN"/>
    <property type="match status" value="1"/>
</dbReference>
<sequence>MYRFLLSPKWVASFLLCVVAAVVCVRLAHWQLDRLDQKRTINAAITAARSAPPVPADQALSTASDPGDRREYARVEASGQYDTAGEVLVRNRTQDNTLGYYVLTPLRTTDGPVLWVVRGWVAATSGGATQLPTYSAAPGGTVSVVGRVREPESGSTGAVQVSGRNLITRITPEVLRADGEPAYDAFVELVSQQPAAKDDASLPALSALPAPDDLDEGPHLAYAVQWYLFAGMFLVGYGLLARNYAHRDDDPRATVDEEPDVVRSDAP</sequence>